<reference evidence="1 2" key="1">
    <citation type="journal article" date="2020" name="Nature">
        <title>Six reference-quality genomes reveal evolution of bat adaptations.</title>
        <authorList>
            <person name="Jebb D."/>
            <person name="Huang Z."/>
            <person name="Pippel M."/>
            <person name="Hughes G.M."/>
            <person name="Lavrichenko K."/>
            <person name="Devanna P."/>
            <person name="Winkler S."/>
            <person name="Jermiin L.S."/>
            <person name="Skirmuntt E.C."/>
            <person name="Katzourakis A."/>
            <person name="Burkitt-Gray L."/>
            <person name="Ray D.A."/>
            <person name="Sullivan K.A.M."/>
            <person name="Roscito J.G."/>
            <person name="Kirilenko B.M."/>
            <person name="Davalos L.M."/>
            <person name="Corthals A.P."/>
            <person name="Power M.L."/>
            <person name="Jones G."/>
            <person name="Ransome R.D."/>
            <person name="Dechmann D.K.N."/>
            <person name="Locatelli A.G."/>
            <person name="Puechmaille S.J."/>
            <person name="Fedrigo O."/>
            <person name="Jarvis E.D."/>
            <person name="Hiller M."/>
            <person name="Vernes S.C."/>
            <person name="Myers E.W."/>
            <person name="Teeling E.C."/>
        </authorList>
    </citation>
    <scope>NUCLEOTIDE SEQUENCE [LARGE SCALE GENOMIC DNA]</scope>
    <source>
        <strain evidence="1">MRouAeg1</strain>
        <tissue evidence="1">Muscle</tissue>
    </source>
</reference>
<name>A0A7J8DHN2_ROUAE</name>
<evidence type="ECO:0000313" key="1">
    <source>
        <dbReference type="EMBL" id="KAF6422707.1"/>
    </source>
</evidence>
<organism evidence="1 2">
    <name type="scientific">Rousettus aegyptiacus</name>
    <name type="common">Egyptian fruit bat</name>
    <name type="synonym">Pteropus aegyptiacus</name>
    <dbReference type="NCBI Taxonomy" id="9407"/>
    <lineage>
        <taxon>Eukaryota</taxon>
        <taxon>Metazoa</taxon>
        <taxon>Chordata</taxon>
        <taxon>Craniata</taxon>
        <taxon>Vertebrata</taxon>
        <taxon>Euteleostomi</taxon>
        <taxon>Mammalia</taxon>
        <taxon>Eutheria</taxon>
        <taxon>Laurasiatheria</taxon>
        <taxon>Chiroptera</taxon>
        <taxon>Yinpterochiroptera</taxon>
        <taxon>Pteropodoidea</taxon>
        <taxon>Pteropodidae</taxon>
        <taxon>Rousettinae</taxon>
        <taxon>Rousettus</taxon>
    </lineage>
</organism>
<sequence length="141" mass="14948">MCKTNIKFQLLQASLGSASSEPNENQISQATPTEAAEGREMGEALWLCLGTASSGLSCMIDQYTFCNPWGSGQAGERAWLTAQAPGLPVGPGTFPPFLLQLGYQPQAVPAEGTWWGGFLWLRPGKGLSVSCSAHRQTSLAS</sequence>
<evidence type="ECO:0000313" key="2">
    <source>
        <dbReference type="Proteomes" id="UP000593571"/>
    </source>
</evidence>
<proteinExistence type="predicted"/>
<keyword evidence="2" id="KW-1185">Reference proteome</keyword>
<protein>
    <submittedName>
        <fullName evidence="1">Uncharacterized protein</fullName>
    </submittedName>
</protein>
<comment type="caution">
    <text evidence="1">The sequence shown here is derived from an EMBL/GenBank/DDBJ whole genome shotgun (WGS) entry which is preliminary data.</text>
</comment>
<accession>A0A7J8DHN2</accession>
<dbReference type="AlphaFoldDB" id="A0A7J8DHN2"/>
<dbReference type="Proteomes" id="UP000593571">
    <property type="component" value="Unassembled WGS sequence"/>
</dbReference>
<dbReference type="EMBL" id="JACASE010000012">
    <property type="protein sequence ID" value="KAF6422707.1"/>
    <property type="molecule type" value="Genomic_DNA"/>
</dbReference>
<gene>
    <name evidence="1" type="ORF">HJG63_008543</name>
</gene>